<dbReference type="Proteomes" id="UP000019149">
    <property type="component" value="Unassembled WGS sequence"/>
</dbReference>
<evidence type="ECO:0000313" key="1">
    <source>
        <dbReference type="EMBL" id="EUB57152.1"/>
    </source>
</evidence>
<evidence type="ECO:0000313" key="2">
    <source>
        <dbReference type="Proteomes" id="UP000019149"/>
    </source>
</evidence>
<gene>
    <name evidence="1" type="ORF">EGR_07969</name>
</gene>
<dbReference type="KEGG" id="egl:EGR_07969"/>
<proteinExistence type="predicted"/>
<accession>W6UG80</accession>
<keyword evidence="2" id="KW-1185">Reference proteome</keyword>
<sequence>MSVHKTMSTGYPFTLIEIDVLASGITCSKNNLLTLAVKPNPCVNDKVDGEANQPSTQSVHLTLHRVCLTHGCFVPMTHSFVLKNDGNGDDVQAQLNYKFHQSFQCCKK</sequence>
<protein>
    <submittedName>
        <fullName evidence="1">Uncharacterized protein</fullName>
    </submittedName>
</protein>
<name>W6UG80_ECHGR</name>
<reference evidence="1 2" key="1">
    <citation type="journal article" date="2013" name="Nat. Genet.">
        <title>The genome of the hydatid tapeworm Echinococcus granulosus.</title>
        <authorList>
            <person name="Zheng H."/>
            <person name="Zhang W."/>
            <person name="Zhang L."/>
            <person name="Zhang Z."/>
            <person name="Li J."/>
            <person name="Lu G."/>
            <person name="Zhu Y."/>
            <person name="Wang Y."/>
            <person name="Huang Y."/>
            <person name="Liu J."/>
            <person name="Kang H."/>
            <person name="Chen J."/>
            <person name="Wang L."/>
            <person name="Chen A."/>
            <person name="Yu S."/>
            <person name="Gao Z."/>
            <person name="Jin L."/>
            <person name="Gu W."/>
            <person name="Wang Z."/>
            <person name="Zhao L."/>
            <person name="Shi B."/>
            <person name="Wen H."/>
            <person name="Lin R."/>
            <person name="Jones M.K."/>
            <person name="Brejova B."/>
            <person name="Vinar T."/>
            <person name="Zhao G."/>
            <person name="McManus D.P."/>
            <person name="Chen Z."/>
            <person name="Zhou Y."/>
            <person name="Wang S."/>
        </authorList>
    </citation>
    <scope>NUCLEOTIDE SEQUENCE [LARGE SCALE GENOMIC DNA]</scope>
</reference>
<dbReference type="CTD" id="36343684"/>
<organism evidence="1 2">
    <name type="scientific">Echinococcus granulosus</name>
    <name type="common">Hydatid tapeworm</name>
    <dbReference type="NCBI Taxonomy" id="6210"/>
    <lineage>
        <taxon>Eukaryota</taxon>
        <taxon>Metazoa</taxon>
        <taxon>Spiralia</taxon>
        <taxon>Lophotrochozoa</taxon>
        <taxon>Platyhelminthes</taxon>
        <taxon>Cestoda</taxon>
        <taxon>Eucestoda</taxon>
        <taxon>Cyclophyllidea</taxon>
        <taxon>Taeniidae</taxon>
        <taxon>Echinococcus</taxon>
        <taxon>Echinococcus granulosus group</taxon>
    </lineage>
</organism>
<dbReference type="AlphaFoldDB" id="W6UG80"/>
<dbReference type="EMBL" id="APAU02000092">
    <property type="protein sequence ID" value="EUB57152.1"/>
    <property type="molecule type" value="Genomic_DNA"/>
</dbReference>
<comment type="caution">
    <text evidence="1">The sequence shown here is derived from an EMBL/GenBank/DDBJ whole genome shotgun (WGS) entry which is preliminary data.</text>
</comment>
<dbReference type="RefSeq" id="XP_024348348.1">
    <property type="nucleotide sequence ID" value="XM_024497218.1"/>
</dbReference>
<dbReference type="GeneID" id="36343684"/>